<evidence type="ECO:0000313" key="1">
    <source>
        <dbReference type="EMBL" id="QNU18718.1"/>
    </source>
</evidence>
<dbReference type="AlphaFoldDB" id="A0A7H1RWS9"/>
<evidence type="ECO:0000313" key="2">
    <source>
        <dbReference type="Proteomes" id="UP000516388"/>
    </source>
</evidence>
<proteinExistence type="predicted"/>
<dbReference type="RefSeq" id="WP_013523582.1">
    <property type="nucleotide sequence ID" value="NZ_CP061470.1"/>
</dbReference>
<sequence length="196" mass="22419">MTTLWQMEKEKYGPRTEQVISVLSGLLNIDWFVNAGTPHYRKEAEEAIREWMASFDLKQYHYHIHWLEEGTIVPSLAKMNLAKSPLWRSLFPIPEHMKQATAVAGREGCLTRLVDEVPARLFHHCFDAAYRAFHQYGSSVVKTAVCSVMYIGGMACAWESVADLDGWGSNPFRALLRVFEYGHCPLGMGDEQLYLF</sequence>
<organism evidence="1 2">
    <name type="scientific">Geobacillus zalihae</name>
    <dbReference type="NCBI Taxonomy" id="213419"/>
    <lineage>
        <taxon>Bacteria</taxon>
        <taxon>Bacillati</taxon>
        <taxon>Bacillota</taxon>
        <taxon>Bacilli</taxon>
        <taxon>Bacillales</taxon>
        <taxon>Anoxybacillaceae</taxon>
        <taxon>Geobacillus</taxon>
    </lineage>
</organism>
<gene>
    <name evidence="1" type="ORF">IC807_03335</name>
</gene>
<accession>A0A7H1RWS9</accession>
<dbReference type="KEGG" id="gza:IC807_03335"/>
<protein>
    <submittedName>
        <fullName evidence="1">Uncharacterized protein</fullName>
    </submittedName>
</protein>
<name>A0A7H1RWS9_9BACL</name>
<dbReference type="Proteomes" id="UP000516388">
    <property type="component" value="Chromosome"/>
</dbReference>
<reference evidence="1 2" key="1">
    <citation type="submission" date="2020-09" db="EMBL/GenBank/DDBJ databases">
        <title>Complete Geobacillus genomes through the use of hybrid genome assembly.</title>
        <authorList>
            <person name="Vera D.L."/>
            <person name="Venkateswaran K."/>
            <person name="Singh N.K."/>
            <person name="Landry K."/>
        </authorList>
    </citation>
    <scope>NUCLEOTIDE SEQUENCE [LARGE SCALE GENOMIC DNA]</scope>
    <source>
        <strain evidence="1 2">SURF-189</strain>
    </source>
</reference>
<keyword evidence="2" id="KW-1185">Reference proteome</keyword>
<dbReference type="EMBL" id="CP061470">
    <property type="protein sequence ID" value="QNU18718.1"/>
    <property type="molecule type" value="Genomic_DNA"/>
</dbReference>